<sequence>MSTPDIHSFTPNDAYFLQMLDIWDKRVVVHSQQLSVAEEAKIPWHSPPVEMYKRVCEAIHGLGMIKEGDKVLVCLSGGKDSLSLLHILHFYQMRCRKNKSTNFKLGAITVDPGSSAYNPRPLVDYCRSLNIDYFYEEQDIIGAAKKLKNLRSICAYCSRMKRGRLAAAARLHGWNVLAMGQHMDDVAESFFIAAFQNGNLSTMKAQYQTRDGTLRVIRPLVFVRERALREFAESRGLPVIAENCPACFTQATERHRMKQLLAQQELIFPDLFNSLRSALRPLLLVDSARTDEMRAMAIENIVKFSKGKAV</sequence>
<dbReference type="WBParaSite" id="ACAC_0000172401-mRNA-1">
    <property type="protein sequence ID" value="ACAC_0000172401-mRNA-1"/>
    <property type="gene ID" value="ACAC_0000172401"/>
</dbReference>
<name>A0A0K0CWC5_ANGCA</name>
<reference evidence="2" key="1">
    <citation type="submission" date="2012-09" db="EMBL/GenBank/DDBJ databases">
        <authorList>
            <person name="Martin A.A."/>
        </authorList>
    </citation>
    <scope>NUCLEOTIDE SEQUENCE</scope>
</reference>
<organism evidence="2 3">
    <name type="scientific">Angiostrongylus cantonensis</name>
    <name type="common">Rat lungworm</name>
    <dbReference type="NCBI Taxonomy" id="6313"/>
    <lineage>
        <taxon>Eukaryota</taxon>
        <taxon>Metazoa</taxon>
        <taxon>Ecdysozoa</taxon>
        <taxon>Nematoda</taxon>
        <taxon>Chromadorea</taxon>
        <taxon>Rhabditida</taxon>
        <taxon>Rhabditina</taxon>
        <taxon>Rhabditomorpha</taxon>
        <taxon>Strongyloidea</taxon>
        <taxon>Metastrongylidae</taxon>
        <taxon>Angiostrongylus</taxon>
    </lineage>
</organism>
<dbReference type="AlphaFoldDB" id="A0A0K0CWC5"/>
<dbReference type="PANTHER" id="PTHR43686">
    <property type="entry name" value="SULFURTRANSFERASE-RELATED"/>
    <property type="match status" value="1"/>
</dbReference>
<dbReference type="CDD" id="cd24138">
    <property type="entry name" value="TtcA-like"/>
    <property type="match status" value="1"/>
</dbReference>
<dbReference type="PANTHER" id="PTHR43686:SF1">
    <property type="entry name" value="AMINOTRAN_5 DOMAIN-CONTAINING PROTEIN"/>
    <property type="match status" value="1"/>
</dbReference>
<evidence type="ECO:0000313" key="2">
    <source>
        <dbReference type="Proteomes" id="UP000035642"/>
    </source>
</evidence>
<dbReference type="Proteomes" id="UP000035642">
    <property type="component" value="Unassembled WGS sequence"/>
</dbReference>
<feature type="domain" description="tRNA(Ile)-lysidine/2-thiocytidine synthase N-terminal" evidence="1">
    <location>
        <begin position="70"/>
        <end position="240"/>
    </location>
</feature>
<evidence type="ECO:0000313" key="3">
    <source>
        <dbReference type="WBParaSite" id="ACAC_0000172401-mRNA-1"/>
    </source>
</evidence>
<protein>
    <submittedName>
        <fullName evidence="3">ATP_bind_3 domain-containing protein</fullName>
    </submittedName>
</protein>
<evidence type="ECO:0000259" key="1">
    <source>
        <dbReference type="Pfam" id="PF01171"/>
    </source>
</evidence>
<dbReference type="STRING" id="6313.A0A0K0CWC5"/>
<dbReference type="Gene3D" id="3.40.50.620">
    <property type="entry name" value="HUPs"/>
    <property type="match status" value="1"/>
</dbReference>
<dbReference type="InterPro" id="IPR011063">
    <property type="entry name" value="TilS/TtcA_N"/>
</dbReference>
<dbReference type="Pfam" id="PF01171">
    <property type="entry name" value="ATP_bind_3"/>
    <property type="match status" value="1"/>
</dbReference>
<dbReference type="SUPFAM" id="SSF52402">
    <property type="entry name" value="Adenine nucleotide alpha hydrolases-like"/>
    <property type="match status" value="1"/>
</dbReference>
<keyword evidence="2" id="KW-1185">Reference proteome</keyword>
<dbReference type="InterPro" id="IPR014729">
    <property type="entry name" value="Rossmann-like_a/b/a_fold"/>
</dbReference>
<proteinExistence type="predicted"/>
<accession>A0A0K0CWC5</accession>
<reference evidence="3" key="2">
    <citation type="submission" date="2017-02" db="UniProtKB">
        <authorList>
            <consortium name="WormBaseParasite"/>
        </authorList>
    </citation>
    <scope>IDENTIFICATION</scope>
</reference>